<protein>
    <submittedName>
        <fullName evidence="1">Uncharacterized protein</fullName>
    </submittedName>
</protein>
<evidence type="ECO:0000313" key="1">
    <source>
        <dbReference type="EMBL" id="GFR05894.1"/>
    </source>
</evidence>
<organism evidence="1 2">
    <name type="scientific">Trichonephila clavata</name>
    <name type="common">Joro spider</name>
    <name type="synonym">Nephila clavata</name>
    <dbReference type="NCBI Taxonomy" id="2740835"/>
    <lineage>
        <taxon>Eukaryota</taxon>
        <taxon>Metazoa</taxon>
        <taxon>Ecdysozoa</taxon>
        <taxon>Arthropoda</taxon>
        <taxon>Chelicerata</taxon>
        <taxon>Arachnida</taxon>
        <taxon>Araneae</taxon>
        <taxon>Araneomorphae</taxon>
        <taxon>Entelegynae</taxon>
        <taxon>Araneoidea</taxon>
        <taxon>Nephilidae</taxon>
        <taxon>Trichonephila</taxon>
    </lineage>
</organism>
<dbReference type="Proteomes" id="UP000887116">
    <property type="component" value="Unassembled WGS sequence"/>
</dbReference>
<dbReference type="AlphaFoldDB" id="A0A8X6GM40"/>
<accession>A0A8X6GM40</accession>
<reference evidence="1" key="1">
    <citation type="submission" date="2020-07" db="EMBL/GenBank/DDBJ databases">
        <title>Multicomponent nature underlies the extraordinary mechanical properties of spider dragline silk.</title>
        <authorList>
            <person name="Kono N."/>
            <person name="Nakamura H."/>
            <person name="Mori M."/>
            <person name="Yoshida Y."/>
            <person name="Ohtoshi R."/>
            <person name="Malay A.D."/>
            <person name="Moran D.A.P."/>
            <person name="Tomita M."/>
            <person name="Numata K."/>
            <person name="Arakawa K."/>
        </authorList>
    </citation>
    <scope>NUCLEOTIDE SEQUENCE</scope>
</reference>
<dbReference type="EMBL" id="BMAO01016044">
    <property type="protein sequence ID" value="GFR05894.1"/>
    <property type="molecule type" value="Genomic_DNA"/>
</dbReference>
<proteinExistence type="predicted"/>
<gene>
    <name evidence="1" type="ORF">TNCT_361621</name>
</gene>
<evidence type="ECO:0000313" key="2">
    <source>
        <dbReference type="Proteomes" id="UP000887116"/>
    </source>
</evidence>
<keyword evidence="2" id="KW-1185">Reference proteome</keyword>
<name>A0A8X6GM40_TRICU</name>
<sequence>MVLFIIVTYWNKSSLIQSETLPQGHAFSIPNFTITVTTTRKTESGERSSSSNIIYRGSEENEAQIRGTKSFGLSEWSALFGGLKALESECRNLCGWRDALSINRLLRCERENMSMAFGDKSVKIIEFISRYCLYKHFWITLQRLLFKIIMPVNM</sequence>
<comment type="caution">
    <text evidence="1">The sequence shown here is derived from an EMBL/GenBank/DDBJ whole genome shotgun (WGS) entry which is preliminary data.</text>
</comment>